<dbReference type="Proteomes" id="UP001157126">
    <property type="component" value="Unassembled WGS sequence"/>
</dbReference>
<proteinExistence type="predicted"/>
<keyword evidence="5 10" id="KW-0812">Transmembrane</keyword>
<feature type="transmembrane region" description="Helical" evidence="10">
    <location>
        <begin position="30"/>
        <end position="52"/>
    </location>
</feature>
<dbReference type="PROSITE" id="PS50885">
    <property type="entry name" value="HAMP"/>
    <property type="match status" value="1"/>
</dbReference>
<keyword evidence="10" id="KW-0472">Membrane</keyword>
<evidence type="ECO:0000256" key="3">
    <source>
        <dbReference type="ARBA" id="ARBA00022553"/>
    </source>
</evidence>
<evidence type="ECO:0000256" key="5">
    <source>
        <dbReference type="ARBA" id="ARBA00022692"/>
    </source>
</evidence>
<dbReference type="SMART" id="SM00304">
    <property type="entry name" value="HAMP"/>
    <property type="match status" value="1"/>
</dbReference>
<feature type="domain" description="HAMP" evidence="11">
    <location>
        <begin position="203"/>
        <end position="256"/>
    </location>
</feature>
<keyword evidence="4" id="KW-0808">Transferase</keyword>
<feature type="region of interest" description="Disordered" evidence="9">
    <location>
        <begin position="272"/>
        <end position="314"/>
    </location>
</feature>
<sequence>MSPAQLGRRAAGAAGSARTRFTDIFRRWSLTWRLIAVLVVLLVLALLLSNAVTTMLMRSYLLDRTDAELQFAAAPIAGSVLEQYRYTTRVDEMPRSYAVVVMRADGTPELIVTPRGSDQPAVPPLSRDDPRILTGSTFTVGSVEGDGEWRVLAGSLRNETGTYAVASSLDGVEETVSRMLLVSTVIGGVVVTACLVIGWLGFRRAFRPLRHIEDTAAAIAAGDLSRRVPDHRAHDEVGSLSQSINVMLSQIESSFTARQASEARMRRFVTDASHELRTPWPRSAGTPSSTGRARPPLPRTSVVRCSASRARPPA</sequence>
<dbReference type="CDD" id="cd00082">
    <property type="entry name" value="HisKA"/>
    <property type="match status" value="1"/>
</dbReference>
<evidence type="ECO:0000313" key="12">
    <source>
        <dbReference type="EMBL" id="GMA40889.1"/>
    </source>
</evidence>
<dbReference type="Gene3D" id="6.10.340.10">
    <property type="match status" value="1"/>
</dbReference>
<dbReference type="SUPFAM" id="SSF158472">
    <property type="entry name" value="HAMP domain-like"/>
    <property type="match status" value="1"/>
</dbReference>
<keyword evidence="6" id="KW-0418">Kinase</keyword>
<evidence type="ECO:0000259" key="11">
    <source>
        <dbReference type="PROSITE" id="PS50885"/>
    </source>
</evidence>
<feature type="transmembrane region" description="Helical" evidence="10">
    <location>
        <begin position="179"/>
        <end position="202"/>
    </location>
</feature>
<evidence type="ECO:0000256" key="8">
    <source>
        <dbReference type="ARBA" id="ARBA00023012"/>
    </source>
</evidence>
<evidence type="ECO:0000256" key="2">
    <source>
        <dbReference type="ARBA" id="ARBA00012438"/>
    </source>
</evidence>
<evidence type="ECO:0000313" key="13">
    <source>
        <dbReference type="Proteomes" id="UP001157126"/>
    </source>
</evidence>
<dbReference type="InterPro" id="IPR050428">
    <property type="entry name" value="TCS_sensor_his_kinase"/>
</dbReference>
<evidence type="ECO:0000256" key="10">
    <source>
        <dbReference type="SAM" id="Phobius"/>
    </source>
</evidence>
<comment type="catalytic activity">
    <reaction evidence="1">
        <text>ATP + protein L-histidine = ADP + protein N-phospho-L-histidine.</text>
        <dbReference type="EC" id="2.7.13.3"/>
    </reaction>
</comment>
<dbReference type="PANTHER" id="PTHR45436">
    <property type="entry name" value="SENSOR HISTIDINE KINASE YKOH"/>
    <property type="match status" value="1"/>
</dbReference>
<dbReference type="PANTHER" id="PTHR45436:SF5">
    <property type="entry name" value="SENSOR HISTIDINE KINASE TRCS"/>
    <property type="match status" value="1"/>
</dbReference>
<accession>A0ABQ6IVZ4</accession>
<evidence type="ECO:0000256" key="7">
    <source>
        <dbReference type="ARBA" id="ARBA00022989"/>
    </source>
</evidence>
<dbReference type="CDD" id="cd06225">
    <property type="entry name" value="HAMP"/>
    <property type="match status" value="1"/>
</dbReference>
<name>A0ABQ6IVZ4_9MICO</name>
<evidence type="ECO:0000256" key="6">
    <source>
        <dbReference type="ARBA" id="ARBA00022777"/>
    </source>
</evidence>
<evidence type="ECO:0000256" key="9">
    <source>
        <dbReference type="SAM" id="MobiDB-lite"/>
    </source>
</evidence>
<dbReference type="InterPro" id="IPR003660">
    <property type="entry name" value="HAMP_dom"/>
</dbReference>
<gene>
    <name evidence="12" type="ORF">GCM10025883_29340</name>
</gene>
<organism evidence="12 13">
    <name type="scientific">Mobilicoccus caccae</name>
    <dbReference type="NCBI Taxonomy" id="1859295"/>
    <lineage>
        <taxon>Bacteria</taxon>
        <taxon>Bacillati</taxon>
        <taxon>Actinomycetota</taxon>
        <taxon>Actinomycetes</taxon>
        <taxon>Micrococcales</taxon>
        <taxon>Dermatophilaceae</taxon>
        <taxon>Mobilicoccus</taxon>
    </lineage>
</organism>
<dbReference type="EC" id="2.7.13.3" evidence="2"/>
<dbReference type="RefSeq" id="WP_284304519.1">
    <property type="nucleotide sequence ID" value="NZ_BSUO01000001.1"/>
</dbReference>
<evidence type="ECO:0000256" key="4">
    <source>
        <dbReference type="ARBA" id="ARBA00022679"/>
    </source>
</evidence>
<keyword evidence="13" id="KW-1185">Reference proteome</keyword>
<evidence type="ECO:0000256" key="1">
    <source>
        <dbReference type="ARBA" id="ARBA00000085"/>
    </source>
</evidence>
<keyword evidence="3" id="KW-0597">Phosphoprotein</keyword>
<comment type="caution">
    <text evidence="12">The sequence shown here is derived from an EMBL/GenBank/DDBJ whole genome shotgun (WGS) entry which is preliminary data.</text>
</comment>
<protein>
    <recommendedName>
        <fullName evidence="2">histidine kinase</fullName>
        <ecNumber evidence="2">2.7.13.3</ecNumber>
    </recommendedName>
</protein>
<keyword evidence="7 10" id="KW-1133">Transmembrane helix</keyword>
<keyword evidence="8" id="KW-0902">Two-component regulatory system</keyword>
<dbReference type="Pfam" id="PF00672">
    <property type="entry name" value="HAMP"/>
    <property type="match status" value="1"/>
</dbReference>
<reference evidence="13" key="1">
    <citation type="journal article" date="2019" name="Int. J. Syst. Evol. Microbiol.">
        <title>The Global Catalogue of Microorganisms (GCM) 10K type strain sequencing project: providing services to taxonomists for standard genome sequencing and annotation.</title>
        <authorList>
            <consortium name="The Broad Institute Genomics Platform"/>
            <consortium name="The Broad Institute Genome Sequencing Center for Infectious Disease"/>
            <person name="Wu L."/>
            <person name="Ma J."/>
        </authorList>
    </citation>
    <scope>NUCLEOTIDE SEQUENCE [LARGE SCALE GENOMIC DNA]</scope>
    <source>
        <strain evidence="13">NBRC 113072</strain>
    </source>
</reference>
<dbReference type="InterPro" id="IPR003661">
    <property type="entry name" value="HisK_dim/P_dom"/>
</dbReference>
<dbReference type="EMBL" id="BSUO01000001">
    <property type="protein sequence ID" value="GMA40889.1"/>
    <property type="molecule type" value="Genomic_DNA"/>
</dbReference>